<feature type="compositionally biased region" description="Low complexity" evidence="1">
    <location>
        <begin position="881"/>
        <end position="913"/>
    </location>
</feature>
<feature type="compositionally biased region" description="Basic and acidic residues" evidence="1">
    <location>
        <begin position="988"/>
        <end position="1004"/>
    </location>
</feature>
<dbReference type="InterPro" id="IPR042403">
    <property type="entry name" value="Spt21/Ams2"/>
</dbReference>
<feature type="region of interest" description="Disordered" evidence="1">
    <location>
        <begin position="415"/>
        <end position="479"/>
    </location>
</feature>
<reference evidence="3" key="1">
    <citation type="submission" date="2022-10" db="EMBL/GenBank/DDBJ databases">
        <title>Determination and structural analysis of whole genome sequence of Sarocladium strictum F4-1.</title>
        <authorList>
            <person name="Hu L."/>
            <person name="Jiang Y."/>
        </authorList>
    </citation>
    <scope>NUCLEOTIDE SEQUENCE</scope>
    <source>
        <strain evidence="3">F4-1</strain>
    </source>
</reference>
<feature type="region of interest" description="Disordered" evidence="1">
    <location>
        <begin position="518"/>
        <end position="716"/>
    </location>
</feature>
<dbReference type="InterPro" id="IPR013088">
    <property type="entry name" value="Znf_NHR/GATA"/>
</dbReference>
<feature type="compositionally biased region" description="Basic and acidic residues" evidence="1">
    <location>
        <begin position="845"/>
        <end position="860"/>
    </location>
</feature>
<feature type="compositionally biased region" description="Polar residues" evidence="1">
    <location>
        <begin position="463"/>
        <end position="474"/>
    </location>
</feature>
<dbReference type="PANTHER" id="PTHR39147">
    <property type="entry name" value="PROTEIN SPT21"/>
    <property type="match status" value="1"/>
</dbReference>
<feature type="compositionally biased region" description="Low complexity" evidence="1">
    <location>
        <begin position="1059"/>
        <end position="1073"/>
    </location>
</feature>
<evidence type="ECO:0000259" key="2">
    <source>
        <dbReference type="Pfam" id="PF25823"/>
    </source>
</evidence>
<name>A0AA39GBC5_SARSR</name>
<feature type="region of interest" description="Disordered" evidence="1">
    <location>
        <begin position="845"/>
        <end position="956"/>
    </location>
</feature>
<feature type="region of interest" description="Disordered" evidence="1">
    <location>
        <begin position="363"/>
        <end position="398"/>
    </location>
</feature>
<feature type="compositionally biased region" description="Polar residues" evidence="1">
    <location>
        <begin position="368"/>
        <end position="378"/>
    </location>
</feature>
<dbReference type="Proteomes" id="UP001175261">
    <property type="component" value="Unassembled WGS sequence"/>
</dbReference>
<feature type="region of interest" description="Disordered" evidence="1">
    <location>
        <begin position="176"/>
        <end position="335"/>
    </location>
</feature>
<dbReference type="GO" id="GO:0008270">
    <property type="term" value="F:zinc ion binding"/>
    <property type="evidence" value="ECO:0007669"/>
    <property type="project" value="InterPro"/>
</dbReference>
<dbReference type="GO" id="GO:0000183">
    <property type="term" value="P:rDNA heterochromatin formation"/>
    <property type="evidence" value="ECO:0007669"/>
    <property type="project" value="TreeGrafter"/>
</dbReference>
<feature type="compositionally biased region" description="Polar residues" evidence="1">
    <location>
        <begin position="1074"/>
        <end position="1084"/>
    </location>
</feature>
<dbReference type="GO" id="GO:0006357">
    <property type="term" value="P:regulation of transcription by RNA polymerase II"/>
    <property type="evidence" value="ECO:0007669"/>
    <property type="project" value="TreeGrafter"/>
</dbReference>
<dbReference type="InterPro" id="IPR057725">
    <property type="entry name" value="Ams2-SPT21_N"/>
</dbReference>
<feature type="compositionally biased region" description="Polar residues" evidence="1">
    <location>
        <begin position="200"/>
        <end position="226"/>
    </location>
</feature>
<dbReference type="AlphaFoldDB" id="A0AA39GBC5"/>
<dbReference type="Pfam" id="PF25823">
    <property type="entry name" value="Ams2-SPT21_N"/>
    <property type="match status" value="1"/>
</dbReference>
<feature type="compositionally biased region" description="Low complexity" evidence="1">
    <location>
        <begin position="280"/>
        <end position="289"/>
    </location>
</feature>
<protein>
    <recommendedName>
        <fullName evidence="2">Ams2/SPT21 N-terminal domain-containing protein</fullName>
    </recommendedName>
</protein>
<comment type="caution">
    <text evidence="3">The sequence shown here is derived from an EMBL/GenBank/DDBJ whole genome shotgun (WGS) entry which is preliminary data.</text>
</comment>
<evidence type="ECO:0000313" key="4">
    <source>
        <dbReference type="Proteomes" id="UP001175261"/>
    </source>
</evidence>
<gene>
    <name evidence="3" type="ORF">NLU13_9504</name>
</gene>
<evidence type="ECO:0000313" key="3">
    <source>
        <dbReference type="EMBL" id="KAK0383593.1"/>
    </source>
</evidence>
<evidence type="ECO:0000256" key="1">
    <source>
        <dbReference type="SAM" id="MobiDB-lite"/>
    </source>
</evidence>
<feature type="compositionally biased region" description="Basic residues" evidence="1">
    <location>
        <begin position="627"/>
        <end position="639"/>
    </location>
</feature>
<feature type="region of interest" description="Disordered" evidence="1">
    <location>
        <begin position="985"/>
        <end position="1115"/>
    </location>
</feature>
<dbReference type="SUPFAM" id="SSF57716">
    <property type="entry name" value="Glucocorticoid receptor-like (DNA-binding domain)"/>
    <property type="match status" value="1"/>
</dbReference>
<feature type="region of interest" description="Disordered" evidence="1">
    <location>
        <begin position="1"/>
        <end position="36"/>
    </location>
</feature>
<dbReference type="GO" id="GO:0030466">
    <property type="term" value="P:silent mating-type cassette heterochromatin formation"/>
    <property type="evidence" value="ECO:0007669"/>
    <property type="project" value="TreeGrafter"/>
</dbReference>
<feature type="domain" description="Ams2/SPT21 N-terminal" evidence="2">
    <location>
        <begin position="37"/>
        <end position="173"/>
    </location>
</feature>
<dbReference type="EMBL" id="JAPDFR010000009">
    <property type="protein sequence ID" value="KAK0383593.1"/>
    <property type="molecule type" value="Genomic_DNA"/>
</dbReference>
<organism evidence="3 4">
    <name type="scientific">Sarocladium strictum</name>
    <name type="common">Black bundle disease fungus</name>
    <name type="synonym">Acremonium strictum</name>
    <dbReference type="NCBI Taxonomy" id="5046"/>
    <lineage>
        <taxon>Eukaryota</taxon>
        <taxon>Fungi</taxon>
        <taxon>Dikarya</taxon>
        <taxon>Ascomycota</taxon>
        <taxon>Pezizomycotina</taxon>
        <taxon>Sordariomycetes</taxon>
        <taxon>Hypocreomycetidae</taxon>
        <taxon>Hypocreales</taxon>
        <taxon>Sarocladiaceae</taxon>
        <taxon>Sarocladium</taxon>
    </lineage>
</organism>
<dbReference type="Gene3D" id="3.30.50.10">
    <property type="entry name" value="Erythroid Transcription Factor GATA-1, subunit A"/>
    <property type="match status" value="1"/>
</dbReference>
<sequence length="1207" mass="130183">MASPMPIAPAGAAWNGHGQQQQMQQMYSAPEAEQSGLETRSMGLKVHYTFDRESKVNCLARHPQTLQVQTVAIDETNAIGIVDIRSCIHAITECSPELTAHDTDYTVYAVDFSEPDTPLVGQGMLSGVLQSMMPSLATQHMPKMVTGRVTKNMLAVFNSSNQETLEVRLRLTESAKRQPYASMEMQQQQSQQGRPMEQAMTPTGSAEWSSFMQSNPQIGQPTQISRVASPALSQGIPATTARRDSFGPGPQHHIPLPDLQKIAPTPVDPANAPPRPQPSSRPSSRQSNRAPRKKPPTGRPRGRPRKKPVEGNTSGYEDGTEGEEGPAKKRAKTMVADKTMNTAFGTGPDSLRVAASTSGSLRNFRPIASSNEPTSGSHLQEVPRAPTPVPDAMGMPGRGPKHSLFRRGSTMMGQEMATGQSTGSNACSPNSQDERSPESMTAATPAYSMDSPIDMGSSPPGPLNTQFMRSTPVSSPVLPPMPNMFSQDSMADVGMLPEAIFQMPEPIQEKNHMFQFEQNGQDMAQMGRYNTPMPTSTPAGPGDALPQLEQRPVRPEPVRPQQRQQGEQSRATVPTPPPTTDAIEKMVSPPADEPQGDDDDSPEPQQSTNEPSLPKPLVQETTQAKKAAPKPKRQRKLARSHSAGPLALPVPASEPAGPSSLGQSLSFPSPPKADAPAALRRANSTGPLNLPVPASDPVGPSGLSNMMPPSDAAFPGSDILPPSSPPLGKQNKNFIKKHAIKQRLQEAIAKGEMPPYCSNCGAIETPTWRKIWAQNREGIPEYAEYSGEPGRITAIEIVKRDEEAKPTAYRLIKKALGGGDSKEDWQEILVCNPCGIWLGKYHEHRPRERWDKDASRVGQERKRRAPGANGGKSKKSRAKSDAQTEPTPDPAPTTDAPVPVDDDVAQQIAALAGQGSGGGSTGRAGSQEDDRRSIPGSTHSRGNGTSQDPVDLEADAVMGSTKRLLFPSPRKDNSSKILGELAINLVHTAEDKPIKSTLEKENMSKDGSNGSQIEVDELEALFQSPARPSTPPPRGKQADRSSAFKTPTRPTPSQRPITRSVSRSMRSQRSIVSPNQQAPGTPSKTPRGALLPPCSAHRRRSPRNHDPNFDHLGETPVTRTINQMLMSDPSGFLGADSEMELAHLTAEMGHHAQSDMLDFGNFLSTDNMMPSSSPHKVGFGTVDYDHPNAFDWEQWDAGMVEAESQGP</sequence>
<feature type="compositionally biased region" description="Polar residues" evidence="1">
    <location>
        <begin position="417"/>
        <end position="431"/>
    </location>
</feature>
<feature type="compositionally biased region" description="Basic and acidic residues" evidence="1">
    <location>
        <begin position="1103"/>
        <end position="1113"/>
    </location>
</feature>
<dbReference type="PANTHER" id="PTHR39147:SF1">
    <property type="entry name" value="PROTEIN SPT21"/>
    <property type="match status" value="1"/>
</dbReference>
<keyword evidence="4" id="KW-1185">Reference proteome</keyword>
<feature type="compositionally biased region" description="Polar residues" evidence="1">
    <location>
        <begin position="935"/>
        <end position="948"/>
    </location>
</feature>
<feature type="compositionally biased region" description="Basic residues" evidence="1">
    <location>
        <begin position="290"/>
        <end position="306"/>
    </location>
</feature>
<proteinExistence type="predicted"/>
<accession>A0AA39GBC5</accession>